<accession>A0A7M7N3W5</accession>
<evidence type="ECO:0000256" key="2">
    <source>
        <dbReference type="ARBA" id="ARBA00004906"/>
    </source>
</evidence>
<evidence type="ECO:0000313" key="10">
    <source>
        <dbReference type="Proteomes" id="UP000007110"/>
    </source>
</evidence>
<dbReference type="GO" id="GO:0031146">
    <property type="term" value="P:SCF-dependent proteasomal ubiquitin-dependent protein catabolic process"/>
    <property type="evidence" value="ECO:0000318"/>
    <property type="project" value="GO_Central"/>
</dbReference>
<proteinExistence type="predicted"/>
<dbReference type="GO" id="GO:0019005">
    <property type="term" value="C:SCF ubiquitin ligase complex"/>
    <property type="evidence" value="ECO:0000318"/>
    <property type="project" value="GO_Central"/>
</dbReference>
<dbReference type="SUPFAM" id="SSF81383">
    <property type="entry name" value="F-box domain"/>
    <property type="match status" value="1"/>
</dbReference>
<dbReference type="AlphaFoldDB" id="A0A7M7N3W5"/>
<dbReference type="GeneID" id="582398"/>
<reference evidence="9" key="2">
    <citation type="submission" date="2021-01" db="UniProtKB">
        <authorList>
            <consortium name="EnsemblMetazoa"/>
        </authorList>
    </citation>
    <scope>IDENTIFICATION</scope>
</reference>
<dbReference type="Proteomes" id="UP000007110">
    <property type="component" value="Unassembled WGS sequence"/>
</dbReference>
<dbReference type="PANTHER" id="PTHR12874">
    <property type="entry name" value="F-BOX ONLY PROTEIN 48-RELATED"/>
    <property type="match status" value="1"/>
</dbReference>
<dbReference type="CTD" id="26268"/>
<evidence type="ECO:0000256" key="4">
    <source>
        <dbReference type="ARBA" id="ARBA00022490"/>
    </source>
</evidence>
<evidence type="ECO:0000256" key="3">
    <source>
        <dbReference type="ARBA" id="ARBA00019775"/>
    </source>
</evidence>
<keyword evidence="4" id="KW-0963">Cytoplasm</keyword>
<dbReference type="GO" id="GO:0005737">
    <property type="term" value="C:cytoplasm"/>
    <property type="evidence" value="ECO:0000318"/>
    <property type="project" value="GO_Central"/>
</dbReference>
<evidence type="ECO:0000256" key="1">
    <source>
        <dbReference type="ARBA" id="ARBA00004496"/>
    </source>
</evidence>
<dbReference type="CDD" id="cd22089">
    <property type="entry name" value="F-box_FBXO9"/>
    <property type="match status" value="1"/>
</dbReference>
<keyword evidence="10" id="KW-1185">Reference proteome</keyword>
<dbReference type="PROSITE" id="PS50181">
    <property type="entry name" value="FBOX"/>
    <property type="match status" value="1"/>
</dbReference>
<evidence type="ECO:0000256" key="7">
    <source>
        <dbReference type="SAM" id="MobiDB-lite"/>
    </source>
</evidence>
<dbReference type="Gene3D" id="1.20.1280.50">
    <property type="match status" value="1"/>
</dbReference>
<comment type="subcellular location">
    <subcellularLocation>
        <location evidence="1">Cytoplasm</location>
    </subcellularLocation>
</comment>
<evidence type="ECO:0000259" key="8">
    <source>
        <dbReference type="PROSITE" id="PS50181"/>
    </source>
</evidence>
<dbReference type="FunCoup" id="A0A7M7N3W5">
    <property type="interactions" value="598"/>
</dbReference>
<feature type="compositionally biased region" description="Polar residues" evidence="7">
    <location>
        <begin position="177"/>
        <end position="188"/>
    </location>
</feature>
<evidence type="ECO:0000256" key="5">
    <source>
        <dbReference type="ARBA" id="ARBA00022786"/>
    </source>
</evidence>
<dbReference type="EnsemblMetazoa" id="XM_030974916">
    <property type="protein sequence ID" value="XP_030830776"/>
    <property type="gene ID" value="LOC582398"/>
</dbReference>
<keyword evidence="5" id="KW-0833">Ubl conjugation pathway</keyword>
<dbReference type="FunFam" id="1.20.1280.50:FF:000012">
    <property type="entry name" value="F-box only protein 9"/>
    <property type="match status" value="1"/>
</dbReference>
<feature type="region of interest" description="Disordered" evidence="7">
    <location>
        <begin position="170"/>
        <end position="215"/>
    </location>
</feature>
<dbReference type="PANTHER" id="PTHR12874:SF29">
    <property type="entry name" value="F-BOX ONLY PROTEIN 9"/>
    <property type="match status" value="1"/>
</dbReference>
<dbReference type="InterPro" id="IPR001810">
    <property type="entry name" value="F-box_dom"/>
</dbReference>
<feature type="domain" description="F-box" evidence="8">
    <location>
        <begin position="247"/>
        <end position="298"/>
    </location>
</feature>
<evidence type="ECO:0000256" key="6">
    <source>
        <dbReference type="ARBA" id="ARBA00022803"/>
    </source>
</evidence>
<dbReference type="InterPro" id="IPR036047">
    <property type="entry name" value="F-box-like_dom_sf"/>
</dbReference>
<feature type="region of interest" description="Disordered" evidence="7">
    <location>
        <begin position="27"/>
        <end position="124"/>
    </location>
</feature>
<protein>
    <recommendedName>
        <fullName evidence="3">F-box only protein 9</fullName>
    </recommendedName>
</protein>
<dbReference type="InParanoid" id="A0A7M7N3W5"/>
<comment type="pathway">
    <text evidence="2">Protein modification; protein ubiquitination.</text>
</comment>
<dbReference type="OrthoDB" id="2117972at2759"/>
<evidence type="ECO:0000313" key="9">
    <source>
        <dbReference type="EnsemblMetazoa" id="XP_030830776"/>
    </source>
</evidence>
<dbReference type="OMA" id="QLVWSNY"/>
<organism evidence="9 10">
    <name type="scientific">Strongylocentrotus purpuratus</name>
    <name type="common">Purple sea urchin</name>
    <dbReference type="NCBI Taxonomy" id="7668"/>
    <lineage>
        <taxon>Eukaryota</taxon>
        <taxon>Metazoa</taxon>
        <taxon>Echinodermata</taxon>
        <taxon>Eleutherozoa</taxon>
        <taxon>Echinozoa</taxon>
        <taxon>Echinoidea</taxon>
        <taxon>Euechinoidea</taxon>
        <taxon>Echinacea</taxon>
        <taxon>Camarodonta</taxon>
        <taxon>Echinidea</taxon>
        <taxon>Strongylocentrotidae</taxon>
        <taxon>Strongylocentrotus</taxon>
    </lineage>
</organism>
<dbReference type="Pfam" id="PF19270">
    <property type="entry name" value="FBO_C"/>
    <property type="match status" value="1"/>
</dbReference>
<dbReference type="RefSeq" id="XP_030830776.1">
    <property type="nucleotide sequence ID" value="XM_030974916.1"/>
</dbReference>
<dbReference type="Pfam" id="PF12937">
    <property type="entry name" value="F-box-like"/>
    <property type="match status" value="1"/>
</dbReference>
<dbReference type="KEGG" id="spu:582398"/>
<sequence length="507" mass="58016">MANENEIIPVLNDDRDDSDMEEMFELLADEDKGNPEEPNLAQQLTNFRQEWHQELGKAPIGPGDSRGSPALRGSPAPGSEKNVNAAKGQEQRNDAGTAPVKSSGDARSNSASPSPELEDETDVEISSLLTESIEEKAKYLFMQGVKHERNGRMYEAVMFYKQSMQLVPDVESRVQESEGNSRSGSNQASDDEENNNNEVKDMTNNNDVAEDMTDDGGDDIEALAIKLQLMTTNDLRTSCSTKTPQTATHVSALPVEILLCIFRWVVTSNLDLRSLEQLSKVSRGFYVCCRDSEIWRKACVRMWGKMSYLMKEYVSWRDMYIHRAHPHFNGIYISRVTYIRQGEPSMDPFYKPWHVVEYHRFLRFFQDGTIMMASSSEDPQSIVSKMHKNYNLPGRMIGQFCIDGDILTAVLKKDKVQKELDTGRRYMRHRNAKENLPDSEQTFELEVAVTSFGRKPNMKLEWKRYACHTRYRSTGNENTTEFDMSRQFCPYYFSRVKSYTTTAETPL</sequence>
<keyword evidence="6" id="KW-0802">TPR repeat</keyword>
<dbReference type="InterPro" id="IPR045464">
    <property type="entry name" value="Hrt3/FBXO9_C"/>
</dbReference>
<name>A0A7M7N3W5_STRPU</name>
<reference evidence="10" key="1">
    <citation type="submission" date="2015-02" db="EMBL/GenBank/DDBJ databases">
        <title>Genome sequencing for Strongylocentrotus purpuratus.</title>
        <authorList>
            <person name="Murali S."/>
            <person name="Liu Y."/>
            <person name="Vee V."/>
            <person name="English A."/>
            <person name="Wang M."/>
            <person name="Skinner E."/>
            <person name="Han Y."/>
            <person name="Muzny D.M."/>
            <person name="Worley K.C."/>
            <person name="Gibbs R.A."/>
        </authorList>
    </citation>
    <scope>NUCLEOTIDE SEQUENCE</scope>
</reference>